<reference evidence="1 2" key="1">
    <citation type="submission" date="2022-03" db="EMBL/GenBank/DDBJ databases">
        <title>Genome data of Colletotrichum spp.</title>
        <authorList>
            <person name="Utami Y.D."/>
            <person name="Hiruma K."/>
        </authorList>
    </citation>
    <scope>NUCLEOTIDE SEQUENCE [LARGE SCALE GENOMIC DNA]</scope>
    <source>
        <strain evidence="1 2">MAFF 239500</strain>
    </source>
</reference>
<dbReference type="AlphaFoldDB" id="A0AA37L657"/>
<accession>A0AA37L657</accession>
<dbReference type="InterPro" id="IPR008979">
    <property type="entry name" value="Galactose-bd-like_sf"/>
</dbReference>
<dbReference type="SUPFAM" id="SSF49785">
    <property type="entry name" value="Galactose-binding domain-like"/>
    <property type="match status" value="1"/>
</dbReference>
<evidence type="ECO:0008006" key="3">
    <source>
        <dbReference type="Google" id="ProtNLM"/>
    </source>
</evidence>
<organism evidence="1 2">
    <name type="scientific">Colletotrichum spaethianum</name>
    <dbReference type="NCBI Taxonomy" id="700344"/>
    <lineage>
        <taxon>Eukaryota</taxon>
        <taxon>Fungi</taxon>
        <taxon>Dikarya</taxon>
        <taxon>Ascomycota</taxon>
        <taxon>Pezizomycotina</taxon>
        <taxon>Sordariomycetes</taxon>
        <taxon>Hypocreomycetidae</taxon>
        <taxon>Glomerellales</taxon>
        <taxon>Glomerellaceae</taxon>
        <taxon>Colletotrichum</taxon>
        <taxon>Colletotrichum spaethianum species complex</taxon>
    </lineage>
</organism>
<dbReference type="Proteomes" id="UP001055115">
    <property type="component" value="Unassembled WGS sequence"/>
</dbReference>
<dbReference type="PANTHER" id="PTHR36848">
    <property type="entry name" value="DNA-BINDING PROTEIN (PUTATIVE SECRETED PROTEIN)-RELATED"/>
    <property type="match status" value="1"/>
</dbReference>
<protein>
    <recommendedName>
        <fullName evidence="3">Secreted protein</fullName>
    </recommendedName>
</protein>
<dbReference type="InterPro" id="IPR053161">
    <property type="entry name" value="Ulvan_degrading_GH"/>
</dbReference>
<proteinExistence type="predicted"/>
<sequence>MDMLASVPFVDAPESESLQARNKVDSYRNFAGPAYLTGKKIISNELGAVFARGFNLAIPELLQMANRGFSGGLNQFVIHGQSYTGNYPATTWPGNAPFRYVVSDLWNSKRPDWDNGLSHALDYMARLQYIQRQGIPRTDVVIYNKHSATDGYLPIVYAADDLTKGGWSYNYLSPDNFNQPEAFVDNGLLAPNGPAYKAMVLLATQNVTLQGVEKLQHFAQQGLPIIIAGGIPGYYPTSNSSAKAVVESRISKLLLSKNVYQVPEGGVADKLISLGLRPNVGTKTNETWHATWREDLDNGIDYLYVFCDGPSSSGELTVKSTKTIYDFDTWTGMRSPLLNYRVDGDYSVIPISLTANQTLVLAFTNKQFEGIDLPGIHATELPRSVLGYVNNGSSICLQVIAGSGSWAKFSSGKEIILNSTAPEAFELQNWDLVAEHWAAPEDMQQAHVVALKRNTTQSVDKLVSWTEIEGLQNMSGVGYYVTSFTWSKPLQSSIGAYIKFPAALNAIILHVNGQRTPPLDYTNPIADISTYLVEGRNEITASVPSTMWNYIRSIWNNLENGGLQPLLPVLLPRTANGLVGTVQVIPFEKICIS</sequence>
<dbReference type="Pfam" id="PF17132">
    <property type="entry name" value="Glyco_hydro_106"/>
    <property type="match status" value="1"/>
</dbReference>
<dbReference type="GeneID" id="73321662"/>
<comment type="caution">
    <text evidence="1">The sequence shown here is derived from an EMBL/GenBank/DDBJ whole genome shotgun (WGS) entry which is preliminary data.</text>
</comment>
<dbReference type="RefSeq" id="XP_049123029.1">
    <property type="nucleotide sequence ID" value="XM_049267072.1"/>
</dbReference>
<evidence type="ECO:0000313" key="2">
    <source>
        <dbReference type="Proteomes" id="UP001055115"/>
    </source>
</evidence>
<evidence type="ECO:0000313" key="1">
    <source>
        <dbReference type="EMBL" id="GKT40679.1"/>
    </source>
</evidence>
<dbReference type="EMBL" id="BQXU01000001">
    <property type="protein sequence ID" value="GKT40679.1"/>
    <property type="molecule type" value="Genomic_DNA"/>
</dbReference>
<dbReference type="PANTHER" id="PTHR36848:SF2">
    <property type="entry name" value="SECRETED PROTEIN"/>
    <property type="match status" value="1"/>
</dbReference>
<keyword evidence="2" id="KW-1185">Reference proteome</keyword>
<gene>
    <name evidence="1" type="ORF">ColSpa_00860</name>
</gene>
<name>A0AA37L657_9PEZI</name>